<dbReference type="RefSeq" id="WP_035343741.1">
    <property type="nucleotide sequence ID" value="NZ_BAUU01000013.1"/>
</dbReference>
<dbReference type="SUPFAM" id="SSF88713">
    <property type="entry name" value="Glycoside hydrolase/deacetylase"/>
    <property type="match status" value="1"/>
</dbReference>
<evidence type="ECO:0000313" key="1">
    <source>
        <dbReference type="EMBL" id="GAE30796.1"/>
    </source>
</evidence>
<gene>
    <name evidence="1" type="ORF">JCM9152_2213</name>
</gene>
<dbReference type="EMBL" id="BAUU01000013">
    <property type="protein sequence ID" value="GAE30796.1"/>
    <property type="molecule type" value="Genomic_DNA"/>
</dbReference>
<dbReference type="PANTHER" id="PTHR30105:SF2">
    <property type="entry name" value="DIVERGENT POLYSACCHARIDE DEACETYLASE SUPERFAMILY"/>
    <property type="match status" value="1"/>
</dbReference>
<sequence length="271" mass="30554">MKRVFLTCLIIFTFFNFILMPSLSFARNEHQVAIIIDDFGGHVKGVKSFLRGDIPITVAIMPFLEHSTEQAELAHSVGLEVMIHLPMEPKKGKASWLGENAITSDLSKKEIRKRVTEAIDNVPYAKGLNNHMGSKIVENEQIMRTILEVVKEHDLYIIDSGTSSKSHIPTLAEEMNIPYASRDLFLDDTHSSHNHVSNQMMKLLAIAQKKKTAIAIGHVGIEGDETYKGISDCLPLFNEKEINIVPTSHLIHTNIDDDHEGFWHPEEEDHL</sequence>
<proteinExistence type="predicted"/>
<organism evidence="1 2">
    <name type="scientific">Halalkalibacter hemicellulosilyticusJCM 9152</name>
    <dbReference type="NCBI Taxonomy" id="1236971"/>
    <lineage>
        <taxon>Bacteria</taxon>
        <taxon>Bacillati</taxon>
        <taxon>Bacillota</taxon>
        <taxon>Bacilli</taxon>
        <taxon>Bacillales</taxon>
        <taxon>Bacillaceae</taxon>
        <taxon>Halalkalibacter</taxon>
    </lineage>
</organism>
<dbReference type="CDD" id="cd10936">
    <property type="entry name" value="CE4_DAC2"/>
    <property type="match status" value="1"/>
</dbReference>
<dbReference type="OrthoDB" id="9784811at2"/>
<reference evidence="1" key="1">
    <citation type="journal article" date="2014" name="Genome Announc.">
        <title>Draft Genome Sequences of Three Alkaliphilic Bacillus Strains, Bacillus wakoensis JCM 9140T, Bacillus akibai JCM 9157T, and Bacillus hemicellulosilyticus JCM 9152T.</title>
        <authorList>
            <person name="Yuki M."/>
            <person name="Oshima K."/>
            <person name="Suda W."/>
            <person name="Oshida Y."/>
            <person name="Kitamura K."/>
            <person name="Iida T."/>
            <person name="Hattori M."/>
            <person name="Ohkuma M."/>
        </authorList>
    </citation>
    <scope>NUCLEOTIDE SEQUENCE [LARGE SCALE GENOMIC DNA]</scope>
    <source>
        <strain evidence="1">JCM 9152</strain>
    </source>
</reference>
<dbReference type="Pfam" id="PF04748">
    <property type="entry name" value="Polysacc_deac_2"/>
    <property type="match status" value="1"/>
</dbReference>
<comment type="caution">
    <text evidence="1">The sequence shown here is derived from an EMBL/GenBank/DDBJ whole genome shotgun (WGS) entry which is preliminary data.</text>
</comment>
<accession>W4QFD7</accession>
<keyword evidence="2" id="KW-1185">Reference proteome</keyword>
<name>W4QFD7_9BACI</name>
<protein>
    <recommendedName>
        <fullName evidence="3">Divergent polysaccharide deacetylase</fullName>
    </recommendedName>
</protein>
<dbReference type="Gene3D" id="3.20.20.370">
    <property type="entry name" value="Glycoside hydrolase/deacetylase"/>
    <property type="match status" value="1"/>
</dbReference>
<dbReference type="InterPro" id="IPR006837">
    <property type="entry name" value="Divergent_DAC"/>
</dbReference>
<dbReference type="InterPro" id="IPR011330">
    <property type="entry name" value="Glyco_hydro/deAcase_b/a-brl"/>
</dbReference>
<dbReference type="GO" id="GO:0005975">
    <property type="term" value="P:carbohydrate metabolic process"/>
    <property type="evidence" value="ECO:0007669"/>
    <property type="project" value="InterPro"/>
</dbReference>
<evidence type="ECO:0000313" key="2">
    <source>
        <dbReference type="Proteomes" id="UP000018895"/>
    </source>
</evidence>
<dbReference type="STRING" id="1236971.JCM9152_2213"/>
<dbReference type="AlphaFoldDB" id="W4QFD7"/>
<evidence type="ECO:0008006" key="3">
    <source>
        <dbReference type="Google" id="ProtNLM"/>
    </source>
</evidence>
<dbReference type="PANTHER" id="PTHR30105">
    <property type="entry name" value="UNCHARACTERIZED YIBQ-RELATED"/>
    <property type="match status" value="1"/>
</dbReference>
<dbReference type="Proteomes" id="UP000018895">
    <property type="component" value="Unassembled WGS sequence"/>
</dbReference>